<proteinExistence type="predicted"/>
<organism evidence="2 3">
    <name type="scientific">Glarea lozoyensis (strain ATCC 74030 / MF5533)</name>
    <dbReference type="NCBI Taxonomy" id="1104152"/>
    <lineage>
        <taxon>Eukaryota</taxon>
        <taxon>Fungi</taxon>
        <taxon>Dikarya</taxon>
        <taxon>Ascomycota</taxon>
        <taxon>Pezizomycotina</taxon>
        <taxon>Leotiomycetes</taxon>
        <taxon>Helotiales</taxon>
        <taxon>Helotiaceae</taxon>
        <taxon>Glarea</taxon>
    </lineage>
</organism>
<comment type="caution">
    <text evidence="2">The sequence shown here is derived from an EMBL/GenBank/DDBJ whole genome shotgun (WGS) entry which is preliminary data.</text>
</comment>
<dbReference type="AlphaFoldDB" id="H0EHZ8"/>
<accession>H0EHZ8</accession>
<gene>
    <name evidence="2" type="ORF">M7I_2143</name>
</gene>
<dbReference type="OrthoDB" id="4062651at2759"/>
<name>H0EHZ8_GLAL7</name>
<dbReference type="HOGENOM" id="CLU_648996_0_0_1"/>
<dbReference type="InParanoid" id="H0EHZ8"/>
<evidence type="ECO:0000256" key="1">
    <source>
        <dbReference type="SAM" id="MobiDB-lite"/>
    </source>
</evidence>
<sequence>MTRDVCQRMKLHWDVCTGPTIVNEPSDIANSPTVFVTRPTFRPASDDGSEPQRADANEMYDEIKKILDAAQNDTLNWMNWDGLETPAGLELPEAPRTKANPTGSKLHIDPTKGRKEMTPLDNNWVYEPDEGIAGTVVNNSPEKDPDLVIMHYICRIGNVEMGYYVKRLPRLQIQAYKEGMTLQLHQNLYERYSTLALSFPTDRPRAIAGLERRLMKALHSKGGYGVFQSSTRNQDFFHRGLLWQRAGKELKRLDGIEGSVPTWSWMAYEGEIRYMNVPFLDIEKNRDIGSPFEDLEEGVVHSDLVDRGPAELRARVWRVREVVKGRVIWDEGEGVQKKGKKVGGGDENQNLKNGRMWCVIVGKSVKPRDEGRIAYVIMVGPVTDLGKDNQGKGKLYQRRGVGYLNVDDLEDEDGGGQEIGSIR</sequence>
<feature type="compositionally biased region" description="Basic and acidic residues" evidence="1">
    <location>
        <begin position="106"/>
        <end position="118"/>
    </location>
</feature>
<evidence type="ECO:0000313" key="3">
    <source>
        <dbReference type="Proteomes" id="UP000005446"/>
    </source>
</evidence>
<dbReference type="Proteomes" id="UP000005446">
    <property type="component" value="Unassembled WGS sequence"/>
</dbReference>
<evidence type="ECO:0000313" key="2">
    <source>
        <dbReference type="EMBL" id="EHL01791.1"/>
    </source>
</evidence>
<protein>
    <submittedName>
        <fullName evidence="2">Uncharacterized protein</fullName>
    </submittedName>
</protein>
<dbReference type="EMBL" id="AGUE01000044">
    <property type="protein sequence ID" value="EHL01791.1"/>
    <property type="molecule type" value="Genomic_DNA"/>
</dbReference>
<keyword evidence="3" id="KW-1185">Reference proteome</keyword>
<reference evidence="2 3" key="1">
    <citation type="journal article" date="2012" name="Eukaryot. Cell">
        <title>Genome sequence of the fungus Glarea lozoyensis: the first genome sequence of a species from the Helotiaceae family.</title>
        <authorList>
            <person name="Youssar L."/>
            <person name="Gruening B.A."/>
            <person name="Erxleben A."/>
            <person name="Guenther S."/>
            <person name="Huettel W."/>
        </authorList>
    </citation>
    <scope>NUCLEOTIDE SEQUENCE [LARGE SCALE GENOMIC DNA]</scope>
    <source>
        <strain evidence="3">ATCC 74030 / MF5533</strain>
    </source>
</reference>
<feature type="region of interest" description="Disordered" evidence="1">
    <location>
        <begin position="89"/>
        <end position="122"/>
    </location>
</feature>